<dbReference type="PROSITE" id="PS50893">
    <property type="entry name" value="ABC_TRANSPORTER_2"/>
    <property type="match status" value="1"/>
</dbReference>
<dbReference type="PANTHER" id="PTHR24220">
    <property type="entry name" value="IMPORT ATP-BINDING PROTEIN"/>
    <property type="match status" value="1"/>
</dbReference>
<dbReference type="GO" id="GO:0005886">
    <property type="term" value="C:plasma membrane"/>
    <property type="evidence" value="ECO:0007669"/>
    <property type="project" value="TreeGrafter"/>
</dbReference>
<dbReference type="PANTHER" id="PTHR24220:SF685">
    <property type="entry name" value="ABC TRANSPORTER RELATED"/>
    <property type="match status" value="1"/>
</dbReference>
<reference evidence="3" key="1">
    <citation type="submission" date="2024-06" db="EMBL/GenBank/DDBJ databases">
        <title>Brevibacterium koreense sp. nov., isolated from jogae-jeotgal, a Korean fermented seafood.</title>
        <authorList>
            <person name="Whon T.W."/>
            <person name="Nam S."/>
            <person name="Kim Y."/>
        </authorList>
    </citation>
    <scope>NUCLEOTIDE SEQUENCE</scope>
    <source>
        <strain evidence="3">CBA3109</strain>
    </source>
</reference>
<dbReference type="GO" id="GO:0022857">
    <property type="term" value="F:transmembrane transporter activity"/>
    <property type="evidence" value="ECO:0007669"/>
    <property type="project" value="TreeGrafter"/>
</dbReference>
<evidence type="ECO:0000256" key="1">
    <source>
        <dbReference type="SAM" id="MobiDB-lite"/>
    </source>
</evidence>
<feature type="domain" description="ABC transporter" evidence="2">
    <location>
        <begin position="1"/>
        <end position="198"/>
    </location>
</feature>
<name>A0AAU7UH27_9MICO</name>
<sequence length="219" mass="24036">MEFPLYALSGLDRPTEGSVELAGRDLTGLSEKEASQMRLHQMGFIFQQSYFLDNLSIRDNILLPTLKAAGTKDRSVPGRIDALMERFGISHIANHGITEASGDQLQRASICRSLSVGSQVLFVDEPTGALNSSMTEDVMDAISSVHEDGTTIIMVTHDPVVAARADRVIYLRDGELIDERPLSGITETETRSKEDELQSWLSANGLRPPCRNMRTSSAI</sequence>
<dbReference type="GO" id="GO:0016887">
    <property type="term" value="F:ATP hydrolysis activity"/>
    <property type="evidence" value="ECO:0007669"/>
    <property type="project" value="InterPro"/>
</dbReference>
<dbReference type="SUPFAM" id="SSF52540">
    <property type="entry name" value="P-loop containing nucleoside triphosphate hydrolases"/>
    <property type="match status" value="1"/>
</dbReference>
<dbReference type="KEGG" id="bkr:AAFP32_10125"/>
<dbReference type="EMBL" id="CP158281">
    <property type="protein sequence ID" value="XBV87926.1"/>
    <property type="molecule type" value="Genomic_DNA"/>
</dbReference>
<dbReference type="Gene3D" id="3.40.50.300">
    <property type="entry name" value="P-loop containing nucleotide triphosphate hydrolases"/>
    <property type="match status" value="1"/>
</dbReference>
<evidence type="ECO:0000259" key="2">
    <source>
        <dbReference type="PROSITE" id="PS50893"/>
    </source>
</evidence>
<dbReference type="RefSeq" id="WP_350269038.1">
    <property type="nucleotide sequence ID" value="NZ_CP158281.1"/>
</dbReference>
<dbReference type="InterPro" id="IPR027417">
    <property type="entry name" value="P-loop_NTPase"/>
</dbReference>
<dbReference type="InterPro" id="IPR003439">
    <property type="entry name" value="ABC_transporter-like_ATP-bd"/>
</dbReference>
<evidence type="ECO:0000313" key="3">
    <source>
        <dbReference type="EMBL" id="XBV87926.1"/>
    </source>
</evidence>
<keyword evidence="3" id="KW-0547">Nucleotide-binding</keyword>
<accession>A0AAU7UH27</accession>
<feature type="region of interest" description="Disordered" evidence="1">
    <location>
        <begin position="187"/>
        <end position="219"/>
    </location>
</feature>
<dbReference type="GO" id="GO:0005524">
    <property type="term" value="F:ATP binding"/>
    <property type="evidence" value="ECO:0007669"/>
    <property type="project" value="UniProtKB-KW"/>
</dbReference>
<proteinExistence type="predicted"/>
<protein>
    <submittedName>
        <fullName evidence="3">ABC transporter ATP-binding protein</fullName>
    </submittedName>
</protein>
<organism evidence="3">
    <name type="scientific">Brevibacterium koreense</name>
    <dbReference type="NCBI Taxonomy" id="3140787"/>
    <lineage>
        <taxon>Bacteria</taxon>
        <taxon>Bacillati</taxon>
        <taxon>Actinomycetota</taxon>
        <taxon>Actinomycetes</taxon>
        <taxon>Micrococcales</taxon>
        <taxon>Brevibacteriaceae</taxon>
        <taxon>Brevibacterium</taxon>
    </lineage>
</organism>
<gene>
    <name evidence="3" type="ORF">AAFP32_10125</name>
</gene>
<dbReference type="InterPro" id="IPR015854">
    <property type="entry name" value="ABC_transpr_LolD-like"/>
</dbReference>
<keyword evidence="3" id="KW-0067">ATP-binding</keyword>
<dbReference type="AlphaFoldDB" id="A0AAU7UH27"/>
<dbReference type="Pfam" id="PF00005">
    <property type="entry name" value="ABC_tran"/>
    <property type="match status" value="1"/>
</dbReference>